<evidence type="ECO:0000313" key="1">
    <source>
        <dbReference type="EMBL" id="EIJ66877.1"/>
    </source>
</evidence>
<protein>
    <submittedName>
        <fullName evidence="1">Uncharacterized protein</fullName>
    </submittedName>
</protein>
<gene>
    <name evidence="1" type="ORF">BD31_I1557</name>
</gene>
<proteinExistence type="predicted"/>
<name>I3D584_9ARCH</name>
<dbReference type="EMBL" id="AEXL02000021">
    <property type="protein sequence ID" value="EIJ66877.1"/>
    <property type="molecule type" value="Genomic_DNA"/>
</dbReference>
<organism evidence="1 2">
    <name type="scientific">Candidatus Nitrosopumilus salarius BD31</name>
    <dbReference type="NCBI Taxonomy" id="859350"/>
    <lineage>
        <taxon>Archaea</taxon>
        <taxon>Nitrososphaerota</taxon>
        <taxon>Nitrososphaeria</taxon>
        <taxon>Nitrosopumilales</taxon>
        <taxon>Nitrosopumilaceae</taxon>
        <taxon>Nitrosopumilus</taxon>
    </lineage>
</organism>
<dbReference type="Proteomes" id="UP000003423">
    <property type="component" value="Unassembled WGS sequence"/>
</dbReference>
<accession>I3D584</accession>
<dbReference type="AlphaFoldDB" id="I3D584"/>
<keyword evidence="2" id="KW-1185">Reference proteome</keyword>
<dbReference type="PATRIC" id="fig|859350.6.peg.156"/>
<sequence>MIRTKLRIQSTGSWNAKNGLKNKNSLAYSMNTKSTVNKEPEIIQEVIFE</sequence>
<reference evidence="1 2" key="1">
    <citation type="journal article" date="2012" name="J. Bacteriol.">
        <title>Genome sequence of "Candidatus Nitrosopumilus salaria" BD31, an ammonia-oxidizing archaeon from the San Francisco Bay estuary.</title>
        <authorList>
            <person name="Mosier A.C."/>
            <person name="Allen E.E."/>
            <person name="Kim M."/>
            <person name="Ferriera S."/>
            <person name="Francis C.A."/>
        </authorList>
    </citation>
    <scope>NUCLEOTIDE SEQUENCE [LARGE SCALE GENOMIC DNA]</scope>
    <source>
        <strain evidence="1 2">BD31</strain>
    </source>
</reference>
<comment type="caution">
    <text evidence="1">The sequence shown here is derived from an EMBL/GenBank/DDBJ whole genome shotgun (WGS) entry which is preliminary data.</text>
</comment>
<evidence type="ECO:0000313" key="2">
    <source>
        <dbReference type="Proteomes" id="UP000003423"/>
    </source>
</evidence>